<gene>
    <name evidence="7" type="ORF">FYJ80_03935</name>
</gene>
<dbReference type="InterPro" id="IPR016181">
    <property type="entry name" value="Acyl_CoA_acyltransferase"/>
</dbReference>
<dbReference type="RefSeq" id="WP_154424849.1">
    <property type="nucleotide sequence ID" value="NZ_VUNN01000005.1"/>
</dbReference>
<dbReference type="SUPFAM" id="SSF55729">
    <property type="entry name" value="Acyl-CoA N-acyltransferases (Nat)"/>
    <property type="match status" value="1"/>
</dbReference>
<keyword evidence="3" id="KW-0133">Cell shape</keyword>
<keyword evidence="4" id="KW-0573">Peptidoglycan synthesis</keyword>
<dbReference type="InterPro" id="IPR003447">
    <property type="entry name" value="FEMABX"/>
</dbReference>
<dbReference type="GO" id="GO:0016755">
    <property type="term" value="F:aminoacyltransferase activity"/>
    <property type="evidence" value="ECO:0007669"/>
    <property type="project" value="InterPro"/>
</dbReference>
<evidence type="ECO:0000256" key="3">
    <source>
        <dbReference type="ARBA" id="ARBA00022960"/>
    </source>
</evidence>
<dbReference type="PANTHER" id="PTHR36174">
    <property type="entry name" value="LIPID II:GLYCINE GLYCYLTRANSFERASE"/>
    <property type="match status" value="1"/>
</dbReference>
<accession>A0A7X2TPZ1</accession>
<evidence type="ECO:0000313" key="7">
    <source>
        <dbReference type="EMBL" id="MSU05929.1"/>
    </source>
</evidence>
<keyword evidence="8" id="KW-1185">Reference proteome</keyword>
<sequence>MDQLVNIEPINISELNSESVFQSSFWAYVKSPNWVSYAFRYQTNRSGGTFLILVRKLFLSFSIAYSPFCFKDIDSKELIEISKKIKKYINENIILVRYDLSYSNDNFSFIKHLHRCKYSIQPKESVIIDLEKDLCFKQRVKRNLKKEAEVEVFKWDNSEAEYNAWYRTYLETAKRDGFDARSKAYIKRLLSYKGVDVKPILYIAKHNDEVIGGIVNIRNSFEEIYLFGSSSFIKDGVSCGYSLQSYAINRAKEDKLKYYDLFGIGEGNLNKLTTFKTSFGGEAVKRPASCDYYYNKILASCYKFIENIRFKAKRG</sequence>
<name>A0A7X2TPZ1_9SPIO</name>
<comment type="caution">
    <text evidence="7">The sequence shown here is derived from an EMBL/GenBank/DDBJ whole genome shotgun (WGS) entry which is preliminary data.</text>
</comment>
<evidence type="ECO:0000256" key="4">
    <source>
        <dbReference type="ARBA" id="ARBA00022984"/>
    </source>
</evidence>
<dbReference type="PANTHER" id="PTHR36174:SF1">
    <property type="entry name" value="LIPID II:GLYCINE GLYCYLTRANSFERASE"/>
    <property type="match status" value="1"/>
</dbReference>
<dbReference type="GO" id="GO:0008360">
    <property type="term" value="P:regulation of cell shape"/>
    <property type="evidence" value="ECO:0007669"/>
    <property type="project" value="UniProtKB-KW"/>
</dbReference>
<keyword evidence="6" id="KW-0961">Cell wall biogenesis/degradation</keyword>
<dbReference type="EMBL" id="VUNN01000005">
    <property type="protein sequence ID" value="MSU05929.1"/>
    <property type="molecule type" value="Genomic_DNA"/>
</dbReference>
<keyword evidence="2 7" id="KW-0808">Transferase</keyword>
<proteinExistence type="inferred from homology"/>
<dbReference type="GO" id="GO:0071555">
    <property type="term" value="P:cell wall organization"/>
    <property type="evidence" value="ECO:0007669"/>
    <property type="project" value="UniProtKB-KW"/>
</dbReference>
<evidence type="ECO:0000313" key="8">
    <source>
        <dbReference type="Proteomes" id="UP000460549"/>
    </source>
</evidence>
<dbReference type="Proteomes" id="UP000460549">
    <property type="component" value="Unassembled WGS sequence"/>
</dbReference>
<dbReference type="GO" id="GO:0009252">
    <property type="term" value="P:peptidoglycan biosynthetic process"/>
    <property type="evidence" value="ECO:0007669"/>
    <property type="project" value="UniProtKB-KW"/>
</dbReference>
<evidence type="ECO:0000256" key="6">
    <source>
        <dbReference type="ARBA" id="ARBA00023316"/>
    </source>
</evidence>
<evidence type="ECO:0000256" key="1">
    <source>
        <dbReference type="ARBA" id="ARBA00009943"/>
    </source>
</evidence>
<organism evidence="7 8">
    <name type="scientific">Bullifex porci</name>
    <dbReference type="NCBI Taxonomy" id="2606638"/>
    <lineage>
        <taxon>Bacteria</taxon>
        <taxon>Pseudomonadati</taxon>
        <taxon>Spirochaetota</taxon>
        <taxon>Spirochaetia</taxon>
        <taxon>Spirochaetales</taxon>
        <taxon>Spirochaetaceae</taxon>
        <taxon>Bullifex</taxon>
    </lineage>
</organism>
<protein>
    <submittedName>
        <fullName evidence="7">Peptidoglycan bridge formation glycyltransferase FemA/FemB family protein</fullName>
    </submittedName>
</protein>
<dbReference type="Gene3D" id="3.40.630.30">
    <property type="match status" value="2"/>
</dbReference>
<dbReference type="PROSITE" id="PS51191">
    <property type="entry name" value="FEMABX"/>
    <property type="match status" value="1"/>
</dbReference>
<dbReference type="AlphaFoldDB" id="A0A7X2TPZ1"/>
<dbReference type="InterPro" id="IPR050644">
    <property type="entry name" value="PG_Glycine_Bridge_Synth"/>
</dbReference>
<dbReference type="Pfam" id="PF02388">
    <property type="entry name" value="FemAB"/>
    <property type="match status" value="1"/>
</dbReference>
<comment type="similarity">
    <text evidence="1">Belongs to the FemABX family.</text>
</comment>
<keyword evidence="5" id="KW-0012">Acyltransferase</keyword>
<evidence type="ECO:0000256" key="2">
    <source>
        <dbReference type="ARBA" id="ARBA00022679"/>
    </source>
</evidence>
<reference evidence="7 8" key="1">
    <citation type="submission" date="2019-08" db="EMBL/GenBank/DDBJ databases">
        <title>In-depth cultivation of the pig gut microbiome towards novel bacterial diversity and tailored functional studies.</title>
        <authorList>
            <person name="Wylensek D."/>
            <person name="Hitch T.C.A."/>
            <person name="Clavel T."/>
        </authorList>
    </citation>
    <scope>NUCLEOTIDE SEQUENCE [LARGE SCALE GENOMIC DNA]</scope>
    <source>
        <strain evidence="7 8">NM-380-WT-3C1</strain>
    </source>
</reference>
<evidence type="ECO:0000256" key="5">
    <source>
        <dbReference type="ARBA" id="ARBA00023315"/>
    </source>
</evidence>